<evidence type="ECO:0000256" key="1">
    <source>
        <dbReference type="SAM" id="Phobius"/>
    </source>
</evidence>
<dbReference type="SUPFAM" id="SSF54909">
    <property type="entry name" value="Dimeric alpha+beta barrel"/>
    <property type="match status" value="1"/>
</dbReference>
<feature type="transmembrane region" description="Helical" evidence="1">
    <location>
        <begin position="129"/>
        <end position="149"/>
    </location>
</feature>
<evidence type="ECO:0000313" key="3">
    <source>
        <dbReference type="EMBL" id="SDH41216.1"/>
    </source>
</evidence>
<dbReference type="InterPro" id="IPR011008">
    <property type="entry name" value="Dimeric_a/b-barrel"/>
</dbReference>
<organism evidence="3 4">
    <name type="scientific">Agrococcus jejuensis</name>
    <dbReference type="NCBI Taxonomy" id="399736"/>
    <lineage>
        <taxon>Bacteria</taxon>
        <taxon>Bacillati</taxon>
        <taxon>Actinomycetota</taxon>
        <taxon>Actinomycetes</taxon>
        <taxon>Micrococcales</taxon>
        <taxon>Microbacteriaceae</taxon>
        <taxon>Agrococcus</taxon>
    </lineage>
</organism>
<evidence type="ECO:0000259" key="2">
    <source>
        <dbReference type="Pfam" id="PF03992"/>
    </source>
</evidence>
<dbReference type="PANTHER" id="PTHR40057">
    <property type="entry name" value="SLR1162 PROTEIN"/>
    <property type="match status" value="1"/>
</dbReference>
<dbReference type="STRING" id="399736.SAMN04489720_1186"/>
<dbReference type="EMBL" id="LT629695">
    <property type="protein sequence ID" value="SDH41216.1"/>
    <property type="molecule type" value="Genomic_DNA"/>
</dbReference>
<gene>
    <name evidence="3" type="ORF">SAMN04489720_1186</name>
</gene>
<reference evidence="4" key="1">
    <citation type="submission" date="2016-10" db="EMBL/GenBank/DDBJ databases">
        <authorList>
            <person name="Varghese N."/>
            <person name="Submissions S."/>
        </authorList>
    </citation>
    <scope>NUCLEOTIDE SEQUENCE [LARGE SCALE GENOMIC DNA]</scope>
    <source>
        <strain evidence="4">DSM 22002</strain>
    </source>
</reference>
<proteinExistence type="predicted"/>
<accession>A0A1G8C6Q2</accession>
<keyword evidence="4" id="KW-1185">Reference proteome</keyword>
<feature type="transmembrane region" description="Helical" evidence="1">
    <location>
        <begin position="161"/>
        <end position="184"/>
    </location>
</feature>
<dbReference type="OrthoDB" id="6986893at2"/>
<evidence type="ECO:0000313" key="4">
    <source>
        <dbReference type="Proteomes" id="UP000198822"/>
    </source>
</evidence>
<protein>
    <recommendedName>
        <fullName evidence="2">ABM domain-containing protein</fullName>
    </recommendedName>
</protein>
<dbReference type="Proteomes" id="UP000198822">
    <property type="component" value="Chromosome I"/>
</dbReference>
<sequence length="193" mass="21590">MSEPITVAIERQVDPTKQRYALSWVRQGIDLAHTYPGFLGSGWVQVRPGSDTWHMLYRFDTAANLHAWEASDERRLWVDAGADFAREASVERRSGIEGWFDSAAGEGVEGDRVEVRAAEPVPPRWKQGVVVWLGFFPVNVVVTLLLGLIPGFADVPVVLRLLVTSLVLTPIMVGFVLPAVTRLFRPWLLRGRD</sequence>
<name>A0A1G8C6Q2_9MICO</name>
<dbReference type="AlphaFoldDB" id="A0A1G8C6Q2"/>
<dbReference type="InterPro" id="IPR038762">
    <property type="entry name" value="ABM_predict"/>
</dbReference>
<feature type="domain" description="ABM" evidence="2">
    <location>
        <begin position="4"/>
        <end position="78"/>
    </location>
</feature>
<keyword evidence="1" id="KW-0472">Membrane</keyword>
<keyword evidence="1" id="KW-1133">Transmembrane helix</keyword>
<keyword evidence="1" id="KW-0812">Transmembrane</keyword>
<dbReference type="Pfam" id="PF03992">
    <property type="entry name" value="ABM"/>
    <property type="match status" value="1"/>
</dbReference>
<dbReference type="RefSeq" id="WP_092503314.1">
    <property type="nucleotide sequence ID" value="NZ_LT629695.1"/>
</dbReference>
<dbReference type="PANTHER" id="PTHR40057:SF1">
    <property type="entry name" value="SLR1162 PROTEIN"/>
    <property type="match status" value="1"/>
</dbReference>
<dbReference type="InterPro" id="IPR007138">
    <property type="entry name" value="ABM_dom"/>
</dbReference>